<accession>A0A9P8CWN6</accession>
<organism evidence="3 4">
    <name type="scientific">Mortierella alpina</name>
    <name type="common">Oleaginous fungus</name>
    <name type="synonym">Mortierella renispora</name>
    <dbReference type="NCBI Taxonomy" id="64518"/>
    <lineage>
        <taxon>Eukaryota</taxon>
        <taxon>Fungi</taxon>
        <taxon>Fungi incertae sedis</taxon>
        <taxon>Mucoromycota</taxon>
        <taxon>Mortierellomycotina</taxon>
        <taxon>Mortierellomycetes</taxon>
        <taxon>Mortierellales</taxon>
        <taxon>Mortierellaceae</taxon>
        <taxon>Mortierella</taxon>
    </lineage>
</organism>
<dbReference type="SUPFAM" id="SSF81383">
    <property type="entry name" value="F-box domain"/>
    <property type="match status" value="1"/>
</dbReference>
<evidence type="ECO:0000259" key="2">
    <source>
        <dbReference type="Pfam" id="PF12937"/>
    </source>
</evidence>
<feature type="region of interest" description="Disordered" evidence="1">
    <location>
        <begin position="500"/>
        <end position="521"/>
    </location>
</feature>
<evidence type="ECO:0000313" key="3">
    <source>
        <dbReference type="EMBL" id="KAG9321381.1"/>
    </source>
</evidence>
<gene>
    <name evidence="3" type="ORF">KVV02_002113</name>
</gene>
<evidence type="ECO:0000256" key="1">
    <source>
        <dbReference type="SAM" id="MobiDB-lite"/>
    </source>
</evidence>
<dbReference type="InterPro" id="IPR001810">
    <property type="entry name" value="F-box_dom"/>
</dbReference>
<proteinExistence type="predicted"/>
<dbReference type="Proteomes" id="UP000717515">
    <property type="component" value="Unassembled WGS sequence"/>
</dbReference>
<dbReference type="Pfam" id="PF12937">
    <property type="entry name" value="F-box-like"/>
    <property type="match status" value="1"/>
</dbReference>
<evidence type="ECO:0000313" key="4">
    <source>
        <dbReference type="Proteomes" id="UP000717515"/>
    </source>
</evidence>
<dbReference type="EMBL" id="JAIFTL010000209">
    <property type="protein sequence ID" value="KAG9321381.1"/>
    <property type="molecule type" value="Genomic_DNA"/>
</dbReference>
<feature type="domain" description="F-box" evidence="2">
    <location>
        <begin position="69"/>
        <end position="112"/>
    </location>
</feature>
<protein>
    <recommendedName>
        <fullName evidence="2">F-box domain-containing protein</fullName>
    </recommendedName>
</protein>
<dbReference type="InterPro" id="IPR036047">
    <property type="entry name" value="F-box-like_dom_sf"/>
</dbReference>
<sequence length="743" mass="84066">MISNNSCLKRSFCQSRCSTLPPDVPRVTDQEPTFLTIVRASTENVSQTNAERSNLRSSKRHCSRFSSLDCLPLEINIMILSKLTHPPDVVRFSHTCSLFRAMANARVWCRLYKILVPHYSIGLEVDHVQGGVEVWRQIVMDDYMRKNLHWVPKSFEAEFDMYIHDDDEAARQLRINLDNAVTVRPQYLDTASEVKWRNIGPPVSSTFAETKSTITAYVQAFYLNGRTDYRIVIFNPSQHETPLAIIPSEFWTQSTSGHSDPEIQDSFSVAQLMDIKQYPDQMDGQQRVRVVLVLAFGDNNGVERLADGEGQMNILDTWALVRVVELFICPTTSPLAAPSDAALAASPRLIPYRPSPHKGRVRTFLTDNSRDEVLRGRAIKIYNGPDPVTKVMQERIAFFGIRSTASHTVLLTSALFGTPKKKMSDPPKIKFDVLGDRTTGRSLETSCLALFPPQSDFENLIVIMDNQGQGEIWDWMHVKKVATLEIAGVERRPKRDQAMYGMHHQDPPLQQDHPQEPPDRRKDLYYWGIQVNFAIEEPAEQAHGSSKPLVTAHGSRKHGDFRIVALADGQDREWETTWWHISENELRKALKQVLDQDTTGSTSPPQTSWTIQSNCRHFEMSTLGTTRTPTGLSLNLSSTESESNAVPASEEYDVLFVAYLVWEHYRISLTSKFGLCIVDMDKEVEGDVVEDGIKRPPQYVTVLDNAAEDGLVDIATLGDSLLITRRFSHVIWPFRQLVQGVVP</sequence>
<reference evidence="3" key="1">
    <citation type="submission" date="2021-07" db="EMBL/GenBank/DDBJ databases">
        <title>Draft genome of Mortierella alpina, strain LL118, isolated from an aspen leaf litter sample.</title>
        <authorList>
            <person name="Yang S."/>
            <person name="Vinatzer B.A."/>
        </authorList>
    </citation>
    <scope>NUCLEOTIDE SEQUENCE</scope>
    <source>
        <strain evidence="3">LL118</strain>
    </source>
</reference>
<comment type="caution">
    <text evidence="3">The sequence shown here is derived from an EMBL/GenBank/DDBJ whole genome shotgun (WGS) entry which is preliminary data.</text>
</comment>
<name>A0A9P8CWN6_MORAP</name>
<dbReference type="AlphaFoldDB" id="A0A9P8CWN6"/>